<dbReference type="EMBL" id="JBHMEI010000004">
    <property type="protein sequence ID" value="MFB9201158.1"/>
    <property type="molecule type" value="Genomic_DNA"/>
</dbReference>
<reference evidence="2 3" key="1">
    <citation type="submission" date="2024-09" db="EMBL/GenBank/DDBJ databases">
        <authorList>
            <person name="Sun Q."/>
            <person name="Mori K."/>
        </authorList>
    </citation>
    <scope>NUCLEOTIDE SEQUENCE [LARGE SCALE GENOMIC DNA]</scope>
    <source>
        <strain evidence="2 3">CCM 3426</strain>
    </source>
</reference>
<dbReference type="Proteomes" id="UP001589647">
    <property type="component" value="Unassembled WGS sequence"/>
</dbReference>
<gene>
    <name evidence="2" type="ORF">ACFFV7_08165</name>
</gene>
<proteinExistence type="predicted"/>
<protein>
    <submittedName>
        <fullName evidence="2">Uncharacterized protein</fullName>
    </submittedName>
</protein>
<evidence type="ECO:0000256" key="1">
    <source>
        <dbReference type="SAM" id="SignalP"/>
    </source>
</evidence>
<keyword evidence="1" id="KW-0732">Signal</keyword>
<comment type="caution">
    <text evidence="2">The sequence shown here is derived from an EMBL/GenBank/DDBJ whole genome shotgun (WGS) entry which is preliminary data.</text>
</comment>
<keyword evidence="3" id="KW-1185">Reference proteome</keyword>
<name>A0ABV5I9E2_9ACTN</name>
<organism evidence="2 3">
    <name type="scientific">Nonomuraea spiralis</name>
    <dbReference type="NCBI Taxonomy" id="46182"/>
    <lineage>
        <taxon>Bacteria</taxon>
        <taxon>Bacillati</taxon>
        <taxon>Actinomycetota</taxon>
        <taxon>Actinomycetes</taxon>
        <taxon>Streptosporangiales</taxon>
        <taxon>Streptosporangiaceae</taxon>
        <taxon>Nonomuraea</taxon>
    </lineage>
</organism>
<dbReference type="RefSeq" id="WP_189650215.1">
    <property type="nucleotide sequence ID" value="NZ_BMRC01000012.1"/>
</dbReference>
<evidence type="ECO:0000313" key="2">
    <source>
        <dbReference type="EMBL" id="MFB9201158.1"/>
    </source>
</evidence>
<feature type="signal peptide" evidence="1">
    <location>
        <begin position="1"/>
        <end position="22"/>
    </location>
</feature>
<accession>A0ABV5I9E2</accession>
<feature type="chain" id="PRO_5047380342" evidence="1">
    <location>
        <begin position="23"/>
        <end position="163"/>
    </location>
</feature>
<evidence type="ECO:0000313" key="3">
    <source>
        <dbReference type="Proteomes" id="UP001589647"/>
    </source>
</evidence>
<sequence>MMRRLAAALAAAAVGATMVATAATPALADPDPDPDFAGGRTSLQLDVNPEPARRGRPVTIEGKLSVACDEDYINGFVSVLHADYCKDSERWHRLGWKRVEILFQADGSDKWEYVESVRTSRDGSFRTGERAYTSGTWRAVFEGSRYLAPSEAKDWVKVYGGRH</sequence>